<keyword evidence="2" id="KW-1015">Disulfide bond</keyword>
<dbReference type="PROSITE" id="PS51318">
    <property type="entry name" value="TAT"/>
    <property type="match status" value="1"/>
</dbReference>
<evidence type="ECO:0000256" key="1">
    <source>
        <dbReference type="ARBA" id="ARBA00022729"/>
    </source>
</evidence>
<comment type="caution">
    <text evidence="4">The sequence shown here is derived from an EMBL/GenBank/DDBJ whole genome shotgun (WGS) entry which is preliminary data.</text>
</comment>
<dbReference type="EMBL" id="JAUOTP010000003">
    <property type="protein sequence ID" value="MDO6414339.1"/>
    <property type="molecule type" value="Genomic_DNA"/>
</dbReference>
<name>A0ABT8Y7N7_9SPHN</name>
<organism evidence="4 5">
    <name type="scientific">Sphingomonas natans</name>
    <dbReference type="NCBI Taxonomy" id="3063330"/>
    <lineage>
        <taxon>Bacteria</taxon>
        <taxon>Pseudomonadati</taxon>
        <taxon>Pseudomonadota</taxon>
        <taxon>Alphaproteobacteria</taxon>
        <taxon>Sphingomonadales</taxon>
        <taxon>Sphingomonadaceae</taxon>
        <taxon>Sphingomonas</taxon>
    </lineage>
</organism>
<evidence type="ECO:0000313" key="5">
    <source>
        <dbReference type="Proteomes" id="UP001169764"/>
    </source>
</evidence>
<dbReference type="SMART" id="SM00560">
    <property type="entry name" value="LamGL"/>
    <property type="match status" value="1"/>
</dbReference>
<feature type="domain" description="LamG-like jellyroll fold" evidence="3">
    <location>
        <begin position="84"/>
        <end position="226"/>
    </location>
</feature>
<dbReference type="InterPro" id="IPR006558">
    <property type="entry name" value="LamG-like"/>
</dbReference>
<keyword evidence="5" id="KW-1185">Reference proteome</keyword>
<dbReference type="InterPro" id="IPR006311">
    <property type="entry name" value="TAT_signal"/>
</dbReference>
<sequence length="240" mass="26286">MIDRRVFIAGPLALGVAGALVPAQAARPVRRELWTFDDLQTVAGEPLKLVGAPRLMDSPWGPATRFDGVDDALIVGEHPLAGAERFTVQALFRPEGGAFEQRWFHLESAETPSVAPGTGSTRMLFEIRVVGDRWYLDAFMTGAGYRQTMMAPTKTYPVGEWHHVAQTYDGQTYRSFVNGDLQMEVDTPFVPQGPGQASIGMRLNHVAFFRGAVREIRFATEALASTQFALPKATAPLAHS</sequence>
<keyword evidence="1" id="KW-0732">Signal</keyword>
<dbReference type="Gene3D" id="2.60.120.200">
    <property type="match status" value="1"/>
</dbReference>
<dbReference type="SUPFAM" id="SSF49899">
    <property type="entry name" value="Concanavalin A-like lectins/glucanases"/>
    <property type="match status" value="1"/>
</dbReference>
<dbReference type="Proteomes" id="UP001169764">
    <property type="component" value="Unassembled WGS sequence"/>
</dbReference>
<protein>
    <submittedName>
        <fullName evidence="4">LamG-like jellyroll fold domain-containing protein</fullName>
    </submittedName>
</protein>
<reference evidence="4" key="1">
    <citation type="submission" date="2023-07" db="EMBL/GenBank/DDBJ databases">
        <authorList>
            <person name="Kim M."/>
        </authorList>
    </citation>
    <scope>NUCLEOTIDE SEQUENCE</scope>
    <source>
        <strain evidence="4">BIUV-7</strain>
    </source>
</reference>
<accession>A0ABT8Y7N7</accession>
<evidence type="ECO:0000313" key="4">
    <source>
        <dbReference type="EMBL" id="MDO6414339.1"/>
    </source>
</evidence>
<evidence type="ECO:0000256" key="2">
    <source>
        <dbReference type="ARBA" id="ARBA00023157"/>
    </source>
</evidence>
<gene>
    <name evidence="4" type="ORF">Q4F19_08085</name>
</gene>
<dbReference type="InterPro" id="IPR013320">
    <property type="entry name" value="ConA-like_dom_sf"/>
</dbReference>
<evidence type="ECO:0000259" key="3">
    <source>
        <dbReference type="SMART" id="SM00560"/>
    </source>
</evidence>
<dbReference type="RefSeq" id="WP_303541427.1">
    <property type="nucleotide sequence ID" value="NZ_JAUOTP010000003.1"/>
</dbReference>
<proteinExistence type="predicted"/>
<dbReference type="Pfam" id="PF13385">
    <property type="entry name" value="Laminin_G_3"/>
    <property type="match status" value="1"/>
</dbReference>